<dbReference type="EMBL" id="CP003130">
    <property type="protein sequence ID" value="AEU37540.1"/>
    <property type="molecule type" value="Genomic_DNA"/>
</dbReference>
<keyword evidence="4" id="KW-1185">Reference proteome</keyword>
<dbReference type="InterPro" id="IPR005887">
    <property type="entry name" value="GH92_a_mannosidase_put"/>
</dbReference>
<feature type="domain" description="Glycosyl hydrolase family 92 N-terminal" evidence="2">
    <location>
        <begin position="44"/>
        <end position="277"/>
    </location>
</feature>
<dbReference type="GO" id="GO:0000224">
    <property type="term" value="F:peptide-N4-(N-acetyl-beta-glucosaminyl)asparagine amidase activity"/>
    <property type="evidence" value="ECO:0007669"/>
    <property type="project" value="TreeGrafter"/>
</dbReference>
<evidence type="ECO:0000259" key="1">
    <source>
        <dbReference type="Pfam" id="PF07971"/>
    </source>
</evidence>
<evidence type="ECO:0000313" key="3">
    <source>
        <dbReference type="EMBL" id="AEU37540.1"/>
    </source>
</evidence>
<dbReference type="SUPFAM" id="SSF48208">
    <property type="entry name" value="Six-hairpin glycosidases"/>
    <property type="match status" value="1"/>
</dbReference>
<dbReference type="OrthoDB" id="9804511at2"/>
<dbReference type="InterPro" id="IPR008928">
    <property type="entry name" value="6-hairpin_glycosidase_sf"/>
</dbReference>
<dbReference type="Gene3D" id="1.20.1050.60">
    <property type="entry name" value="alpha-1,2-mannosidase"/>
    <property type="match status" value="1"/>
</dbReference>
<dbReference type="HOGENOM" id="CLU_003690_2_1_0"/>
<sequence>MESYNFKWITILRACISPARWYNRTILFSLVFSLSAVAATPYRLVDPRIGTANEGQTLPVVGVPFAMTGWTPETRTVEDHCISPYYYKDTRITGFRGTHWISGSCTQDYGSVTLMPTVGELNVTPELRASAYRHEEEVESPAYYSTLLDRYNTKVELTGTACSGMLRIRFPRGVRANLLITPNAKSGEGYVQIRADRDEIVGYNPVHRLYAGSGQTAGFNGYFVARFQSPFAESGVWCGSEIDRTRREQKGGCNKIGAFVTFSHWEGKSLLVKVGTSFTSIEEAEKNLDAEESGWNFDEIKRSTEKTWQTLLNRIQVQGGTAEQQTVFYTALYHASLAPHVVSDADGTYAGFGQEGKLHHADSGAYYDDYSIWDTFRALHPLLTILDPHREEQMVQSLVDKGEQGGFLPIFPAWNNYTGEMIGDHAVSIIVDAYAKGLRHFDVDEAYRLILQSAMVTPPAAEYKDGKGRRALSSYLHYGFIPLEDKVPDAYHHQEQVSRTLEYAYDDSLAADLAQSLGKESDAAKLRLRAENWRNIFDPSVGFVRGRHEDGTWSEPFRPDGKYHYITEGVPWQYSFFVPQNIPGLIQAMGGNAAFIAKLDGLFAAKLYQQGNEPSHQIAYLYDYAGAASKTQSHVREILQNEYHGGPGGLPGNDDAGQMSAWYVLSAMGFYPVCPGKPVYALGSPIFSHIVIHQDNGKDFTIRAEHASTANQYIRSAKLNGAPYAKVEITHADIVNGATLTLDLGPEPRLETNGR</sequence>
<dbReference type="InterPro" id="IPR014718">
    <property type="entry name" value="GH-type_carb-bd"/>
</dbReference>
<dbReference type="eggNOG" id="COG3537">
    <property type="taxonomic scope" value="Bacteria"/>
</dbReference>
<dbReference type="InterPro" id="IPR012939">
    <property type="entry name" value="Glyco_hydro_92"/>
</dbReference>
<dbReference type="Pfam" id="PF07971">
    <property type="entry name" value="Glyco_hydro_92"/>
    <property type="match status" value="1"/>
</dbReference>
<dbReference type="Gene3D" id="2.70.98.10">
    <property type="match status" value="1"/>
</dbReference>
<reference evidence="3 4" key="1">
    <citation type="submission" date="2011-11" db="EMBL/GenBank/DDBJ databases">
        <title>Complete sequence of Granulicella mallensis MP5ACTX8.</title>
        <authorList>
            <consortium name="US DOE Joint Genome Institute"/>
            <person name="Lucas S."/>
            <person name="Copeland A."/>
            <person name="Lapidus A."/>
            <person name="Cheng J.-F."/>
            <person name="Goodwin L."/>
            <person name="Pitluck S."/>
            <person name="Peters L."/>
            <person name="Lu M."/>
            <person name="Detter J.C."/>
            <person name="Han C."/>
            <person name="Tapia R."/>
            <person name="Land M."/>
            <person name="Hauser L."/>
            <person name="Kyrpides N."/>
            <person name="Ivanova N."/>
            <person name="Mikhailova N."/>
            <person name="Pagani I."/>
            <person name="Rawat S."/>
            <person name="Mannisto M."/>
            <person name="Haggblom M."/>
            <person name="Woyke T."/>
        </authorList>
    </citation>
    <scope>NUCLEOTIDE SEQUENCE [LARGE SCALE GENOMIC DNA]</scope>
    <source>
        <strain evidence="4">ATCC BAA-1857 / DSM 23137 / MP5ACTX8</strain>
    </source>
</reference>
<dbReference type="GO" id="GO:0030246">
    <property type="term" value="F:carbohydrate binding"/>
    <property type="evidence" value="ECO:0007669"/>
    <property type="project" value="InterPro"/>
</dbReference>
<dbReference type="Gene3D" id="1.20.1610.10">
    <property type="entry name" value="alpha-1,2-mannosidases domains"/>
    <property type="match status" value="1"/>
</dbReference>
<dbReference type="InterPro" id="IPR050883">
    <property type="entry name" value="PNGase"/>
</dbReference>
<evidence type="ECO:0000259" key="2">
    <source>
        <dbReference type="Pfam" id="PF17678"/>
    </source>
</evidence>
<dbReference type="PANTHER" id="PTHR12143">
    <property type="entry name" value="PEPTIDE N-GLYCANASE PNGASE -RELATED"/>
    <property type="match status" value="1"/>
</dbReference>
<dbReference type="Pfam" id="PF17678">
    <property type="entry name" value="Glyco_hydro_92N"/>
    <property type="match status" value="1"/>
</dbReference>
<dbReference type="Proteomes" id="UP000007113">
    <property type="component" value="Chromosome"/>
</dbReference>
<dbReference type="GO" id="GO:0005829">
    <property type="term" value="C:cytosol"/>
    <property type="evidence" value="ECO:0007669"/>
    <property type="project" value="TreeGrafter"/>
</dbReference>
<proteinExistence type="predicted"/>
<dbReference type="PANTHER" id="PTHR12143:SF43">
    <property type="entry name" value="PUTATIVE-RELATED"/>
    <property type="match status" value="1"/>
</dbReference>
<name>G8NTY4_GRAMM</name>
<dbReference type="KEGG" id="gma:AciX8_3239"/>
<dbReference type="AlphaFoldDB" id="G8NTY4"/>
<dbReference type="GO" id="GO:0005975">
    <property type="term" value="P:carbohydrate metabolic process"/>
    <property type="evidence" value="ECO:0007669"/>
    <property type="project" value="InterPro"/>
</dbReference>
<gene>
    <name evidence="3" type="ordered locus">AciX8_3239</name>
</gene>
<evidence type="ECO:0000313" key="4">
    <source>
        <dbReference type="Proteomes" id="UP000007113"/>
    </source>
</evidence>
<dbReference type="Gene3D" id="3.30.2080.10">
    <property type="entry name" value="GH92 mannosidase domain"/>
    <property type="match status" value="1"/>
</dbReference>
<dbReference type="FunFam" id="1.20.1050.60:FF:000001">
    <property type="entry name" value="Putative alpha-1,2-mannosidase"/>
    <property type="match status" value="1"/>
</dbReference>
<dbReference type="InterPro" id="IPR041371">
    <property type="entry name" value="GH92_N"/>
</dbReference>
<organism evidence="3 4">
    <name type="scientific">Granulicella mallensis (strain ATCC BAA-1857 / DSM 23137 / MP5ACTX8)</name>
    <dbReference type="NCBI Taxonomy" id="682795"/>
    <lineage>
        <taxon>Bacteria</taxon>
        <taxon>Pseudomonadati</taxon>
        <taxon>Acidobacteriota</taxon>
        <taxon>Terriglobia</taxon>
        <taxon>Terriglobales</taxon>
        <taxon>Acidobacteriaceae</taxon>
        <taxon>Granulicella</taxon>
    </lineage>
</organism>
<dbReference type="RefSeq" id="WP_014266414.1">
    <property type="nucleotide sequence ID" value="NC_016631.1"/>
</dbReference>
<dbReference type="GO" id="GO:0006516">
    <property type="term" value="P:glycoprotein catabolic process"/>
    <property type="evidence" value="ECO:0007669"/>
    <property type="project" value="TreeGrafter"/>
</dbReference>
<dbReference type="NCBIfam" id="TIGR01180">
    <property type="entry name" value="aman2_put"/>
    <property type="match status" value="1"/>
</dbReference>
<dbReference type="FunFam" id="3.30.2080.10:FF:000001">
    <property type="entry name" value="Alpha-1,2-mannosidase subfamily"/>
    <property type="match status" value="1"/>
</dbReference>
<accession>G8NTY4</accession>
<feature type="domain" description="Glycosyl hydrolase family 92" evidence="1">
    <location>
        <begin position="283"/>
        <end position="745"/>
    </location>
</feature>
<protein>
    <submittedName>
        <fullName evidence="3">Alpha-1,2-mannosidase</fullName>
    </submittedName>
</protein>